<feature type="region of interest" description="Disordered" evidence="3">
    <location>
        <begin position="351"/>
        <end position="371"/>
    </location>
</feature>
<keyword evidence="1 4" id="KW-0732">Signal</keyword>
<evidence type="ECO:0000313" key="7">
    <source>
        <dbReference type="EMBL" id="KRQ87121.1"/>
    </source>
</evidence>
<evidence type="ECO:0000256" key="4">
    <source>
        <dbReference type="SAM" id="SignalP"/>
    </source>
</evidence>
<evidence type="ECO:0000256" key="2">
    <source>
        <dbReference type="SAM" id="Coils"/>
    </source>
</evidence>
<dbReference type="InterPro" id="IPR057309">
    <property type="entry name" value="PcsB_CC"/>
</dbReference>
<dbReference type="SUPFAM" id="SSF57997">
    <property type="entry name" value="Tropomyosin"/>
    <property type="match status" value="1"/>
</dbReference>
<dbReference type="GO" id="GO:0004222">
    <property type="term" value="F:metalloendopeptidase activity"/>
    <property type="evidence" value="ECO:0007669"/>
    <property type="project" value="TreeGrafter"/>
</dbReference>
<accession>A0A0R3JUD6</accession>
<comment type="caution">
    <text evidence="7">The sequence shown here is derived from an EMBL/GenBank/DDBJ whole genome shotgun (WGS) entry which is preliminary data.</text>
</comment>
<evidence type="ECO:0000259" key="5">
    <source>
        <dbReference type="Pfam" id="PF01551"/>
    </source>
</evidence>
<keyword evidence="7" id="KW-0378">Hydrolase</keyword>
<dbReference type="Gene3D" id="6.10.250.3150">
    <property type="match status" value="1"/>
</dbReference>
<dbReference type="InterPro" id="IPR011055">
    <property type="entry name" value="Dup_hybrid_motif"/>
</dbReference>
<dbReference type="PATRIC" id="fig|908809.3.peg.931"/>
<feature type="domain" description="M23ase beta-sheet core" evidence="5">
    <location>
        <begin position="285"/>
        <end position="380"/>
    </location>
</feature>
<keyword evidence="2" id="KW-0175">Coiled coil</keyword>
<evidence type="ECO:0000259" key="6">
    <source>
        <dbReference type="Pfam" id="PF24568"/>
    </source>
</evidence>
<dbReference type="Proteomes" id="UP000052015">
    <property type="component" value="Unassembled WGS sequence"/>
</dbReference>
<dbReference type="Gene3D" id="2.70.70.10">
    <property type="entry name" value="Glucose Permease (Domain IIA)"/>
    <property type="match status" value="1"/>
</dbReference>
<dbReference type="FunFam" id="2.70.70.10:FF:000006">
    <property type="entry name" value="M23 family peptidase"/>
    <property type="match status" value="1"/>
</dbReference>
<reference evidence="7 8" key="1">
    <citation type="submission" date="2015-09" db="EMBL/GenBank/DDBJ databases">
        <title>Draft genome sequence of a Caloramator mitchellensis, a moderate thermophile from the Great Artesian Basin of Australia.</title>
        <authorList>
            <person name="Patel B.K."/>
        </authorList>
    </citation>
    <scope>NUCLEOTIDE SEQUENCE [LARGE SCALE GENOMIC DNA]</scope>
    <source>
        <strain evidence="7 8">VF08</strain>
    </source>
</reference>
<dbReference type="CDD" id="cd12797">
    <property type="entry name" value="M23_peptidase"/>
    <property type="match status" value="1"/>
</dbReference>
<protein>
    <submittedName>
        <fullName evidence="7">Murein DD-endopeptidase MepM</fullName>
        <ecNumber evidence="7">3.4.24.-</ecNumber>
    </submittedName>
</protein>
<evidence type="ECO:0000313" key="8">
    <source>
        <dbReference type="Proteomes" id="UP000052015"/>
    </source>
</evidence>
<proteinExistence type="predicted"/>
<keyword evidence="8" id="KW-1185">Reference proteome</keyword>
<dbReference type="OrthoDB" id="9809488at2"/>
<evidence type="ECO:0000256" key="1">
    <source>
        <dbReference type="ARBA" id="ARBA00022729"/>
    </source>
</evidence>
<name>A0A0R3JUD6_CALMK</name>
<dbReference type="EC" id="3.4.24.-" evidence="7"/>
<evidence type="ECO:0000256" key="3">
    <source>
        <dbReference type="SAM" id="MobiDB-lite"/>
    </source>
</evidence>
<dbReference type="InterPro" id="IPR016047">
    <property type="entry name" value="M23ase_b-sheet_dom"/>
</dbReference>
<feature type="chain" id="PRO_5006441615" evidence="4">
    <location>
        <begin position="24"/>
        <end position="388"/>
    </location>
</feature>
<dbReference type="AlphaFoldDB" id="A0A0R3JUD6"/>
<dbReference type="InterPro" id="IPR050570">
    <property type="entry name" value="Cell_wall_metabolism_enzyme"/>
</dbReference>
<feature type="signal peptide" evidence="4">
    <location>
        <begin position="1"/>
        <end position="23"/>
    </location>
</feature>
<sequence>MNKRLVAFALLIIFAFGLTSANADELSNKKNQLNDVKANINNLKKKIGNIKEEKEDVLQKIKDFEKKINNLQNQIYDLDDKIQNKKAEINITNNELENAIKDFDNEKELYAKRLRALYMEGSLGYLDVLFAAESFSDFISKYEIFNKIIDYDKNLLLEMKEKQENIKSKKQLLESQKKQLLSLQQEQINKKYEVAKATEEQKGYYKKLEENQEELEKMLDEELKESKALEAQIRALQEKLAKKNGGSGKYSGSKTGILKVSDIGYMPKLTSDYGNRFHPILKKYKMHTGIDIGVPTGTPIYAMSDGEVLIASYMNGYGYTVVIDHGGGVTSLYAHCSKLLVHEGQKVDKGDMIAKSGSSGRSTGPHLHFEVRINGNPVDPKPYYIVGQ</sequence>
<organism evidence="7 8">
    <name type="scientific">Caloramator mitchellensis</name>
    <dbReference type="NCBI Taxonomy" id="908809"/>
    <lineage>
        <taxon>Bacteria</taxon>
        <taxon>Bacillati</taxon>
        <taxon>Bacillota</taxon>
        <taxon>Clostridia</taxon>
        <taxon>Eubacteriales</taxon>
        <taxon>Clostridiaceae</taxon>
        <taxon>Caloramator</taxon>
    </lineage>
</organism>
<feature type="coiled-coil region" evidence="2">
    <location>
        <begin position="23"/>
        <end position="113"/>
    </location>
</feature>
<gene>
    <name evidence="7" type="primary">mepM_1</name>
    <name evidence="7" type="ORF">ABG79_00919</name>
</gene>
<dbReference type="PANTHER" id="PTHR21666:SF289">
    <property type="entry name" value="L-ALA--D-GLU ENDOPEPTIDASE"/>
    <property type="match status" value="1"/>
</dbReference>
<feature type="domain" description="Peptidoglycan hydrolase PcsB coiled-coil" evidence="6">
    <location>
        <begin position="104"/>
        <end position="169"/>
    </location>
</feature>
<dbReference type="Pfam" id="PF01551">
    <property type="entry name" value="Peptidase_M23"/>
    <property type="match status" value="1"/>
</dbReference>
<dbReference type="SUPFAM" id="SSF51261">
    <property type="entry name" value="Duplicated hybrid motif"/>
    <property type="match status" value="1"/>
</dbReference>
<dbReference type="EMBL" id="LKHP01000004">
    <property type="protein sequence ID" value="KRQ87121.1"/>
    <property type="molecule type" value="Genomic_DNA"/>
</dbReference>
<feature type="coiled-coil region" evidence="2">
    <location>
        <begin position="156"/>
        <end position="246"/>
    </location>
</feature>
<dbReference type="RefSeq" id="WP_057977597.1">
    <property type="nucleotide sequence ID" value="NZ_LKHP01000004.1"/>
</dbReference>
<dbReference type="PANTHER" id="PTHR21666">
    <property type="entry name" value="PEPTIDASE-RELATED"/>
    <property type="match status" value="1"/>
</dbReference>
<dbReference type="Pfam" id="PF24568">
    <property type="entry name" value="CC_PcsB"/>
    <property type="match status" value="1"/>
</dbReference>
<dbReference type="STRING" id="908809.ABG79_00919"/>